<dbReference type="GO" id="GO:0004984">
    <property type="term" value="F:olfactory receptor activity"/>
    <property type="evidence" value="ECO:0000318"/>
    <property type="project" value="GO_Central"/>
</dbReference>
<feature type="transmembrane region" description="Helical" evidence="10">
    <location>
        <begin position="493"/>
        <end position="511"/>
    </location>
</feature>
<feature type="transmembrane region" description="Helical" evidence="10">
    <location>
        <begin position="864"/>
        <end position="885"/>
    </location>
</feature>
<dbReference type="GO" id="GO:0005549">
    <property type="term" value="F:odorant binding"/>
    <property type="evidence" value="ECO:0007669"/>
    <property type="project" value="InterPro"/>
</dbReference>
<keyword evidence="4 10" id="KW-0812">Transmembrane</keyword>
<evidence type="ECO:0000313" key="11">
    <source>
        <dbReference type="EMBL" id="KYB25890.1"/>
    </source>
</evidence>
<dbReference type="GO" id="GO:0005886">
    <property type="term" value="C:plasma membrane"/>
    <property type="evidence" value="ECO:0000318"/>
    <property type="project" value="GO_Central"/>
</dbReference>
<evidence type="ECO:0000313" key="12">
    <source>
        <dbReference type="Proteomes" id="UP000007266"/>
    </source>
</evidence>
<keyword evidence="8" id="KW-0675">Receptor</keyword>
<evidence type="ECO:0000256" key="8">
    <source>
        <dbReference type="ARBA" id="ARBA00023170"/>
    </source>
</evidence>
<keyword evidence="3" id="KW-0716">Sensory transduction</keyword>
<dbReference type="PANTHER" id="PTHR21137">
    <property type="entry name" value="ODORANT RECEPTOR"/>
    <property type="match status" value="1"/>
</dbReference>
<dbReference type="PANTHER" id="PTHR21137:SF35">
    <property type="entry name" value="ODORANT RECEPTOR 19A-RELATED"/>
    <property type="match status" value="1"/>
</dbReference>
<evidence type="ECO:0008006" key="13">
    <source>
        <dbReference type="Google" id="ProtNLM"/>
    </source>
</evidence>
<name>A0A139WD68_TRICA</name>
<organism evidence="11 12">
    <name type="scientific">Tribolium castaneum</name>
    <name type="common">Red flour beetle</name>
    <dbReference type="NCBI Taxonomy" id="7070"/>
    <lineage>
        <taxon>Eukaryota</taxon>
        <taxon>Metazoa</taxon>
        <taxon>Ecdysozoa</taxon>
        <taxon>Arthropoda</taxon>
        <taxon>Hexapoda</taxon>
        <taxon>Insecta</taxon>
        <taxon>Pterygota</taxon>
        <taxon>Neoptera</taxon>
        <taxon>Endopterygota</taxon>
        <taxon>Coleoptera</taxon>
        <taxon>Polyphaga</taxon>
        <taxon>Cucujiformia</taxon>
        <taxon>Tenebrionidae</taxon>
        <taxon>Tenebrionidae incertae sedis</taxon>
        <taxon>Tribolium</taxon>
    </lineage>
</organism>
<dbReference type="GO" id="GO:0007165">
    <property type="term" value="P:signal transduction"/>
    <property type="evidence" value="ECO:0007669"/>
    <property type="project" value="UniProtKB-KW"/>
</dbReference>
<dbReference type="InterPro" id="IPR004117">
    <property type="entry name" value="7tm6_olfct_rcpt"/>
</dbReference>
<feature type="transmembrane region" description="Helical" evidence="10">
    <location>
        <begin position="897"/>
        <end position="919"/>
    </location>
</feature>
<comment type="subcellular location">
    <subcellularLocation>
        <location evidence="1">Cell membrane</location>
        <topology evidence="1">Multi-pass membrane protein</topology>
    </subcellularLocation>
</comment>
<accession>A0A139WD68</accession>
<reference evidence="11 12" key="2">
    <citation type="journal article" date="2010" name="Nucleic Acids Res.">
        <title>BeetleBase in 2010: revisions to provide comprehensive genomic information for Tribolium castaneum.</title>
        <authorList>
            <person name="Kim H.S."/>
            <person name="Murphy T."/>
            <person name="Xia J."/>
            <person name="Caragea D."/>
            <person name="Park Y."/>
            <person name="Beeman R.W."/>
            <person name="Lorenzen M.D."/>
            <person name="Butcher S."/>
            <person name="Manak J.R."/>
            <person name="Brown S.J."/>
        </authorList>
    </citation>
    <scope>GENOME REANNOTATION</scope>
    <source>
        <strain evidence="11 12">Georgia GA2</strain>
    </source>
</reference>
<keyword evidence="2" id="KW-1003">Cell membrane</keyword>
<dbReference type="EMBL" id="KQ971361">
    <property type="protein sequence ID" value="KYB25890.1"/>
    <property type="molecule type" value="Genomic_DNA"/>
</dbReference>
<feature type="transmembrane region" description="Helical" evidence="10">
    <location>
        <begin position="654"/>
        <end position="674"/>
    </location>
</feature>
<feature type="transmembrane region" description="Helical" evidence="10">
    <location>
        <begin position="68"/>
        <end position="89"/>
    </location>
</feature>
<dbReference type="eggNOG" id="ENOG502SAW0">
    <property type="taxonomic scope" value="Eukaryota"/>
</dbReference>
<reference evidence="11 12" key="1">
    <citation type="journal article" date="2008" name="Nature">
        <title>The genome of the model beetle and pest Tribolium castaneum.</title>
        <authorList>
            <consortium name="Tribolium Genome Sequencing Consortium"/>
            <person name="Richards S."/>
            <person name="Gibbs R.A."/>
            <person name="Weinstock G.M."/>
            <person name="Brown S.J."/>
            <person name="Denell R."/>
            <person name="Beeman R.W."/>
            <person name="Gibbs R."/>
            <person name="Beeman R.W."/>
            <person name="Brown S.J."/>
            <person name="Bucher G."/>
            <person name="Friedrich M."/>
            <person name="Grimmelikhuijzen C.J."/>
            <person name="Klingler M."/>
            <person name="Lorenzen M."/>
            <person name="Richards S."/>
            <person name="Roth S."/>
            <person name="Schroder R."/>
            <person name="Tautz D."/>
            <person name="Zdobnov E.M."/>
            <person name="Muzny D."/>
            <person name="Gibbs R.A."/>
            <person name="Weinstock G.M."/>
            <person name="Attaway T."/>
            <person name="Bell S."/>
            <person name="Buhay C.J."/>
            <person name="Chandrabose M.N."/>
            <person name="Chavez D."/>
            <person name="Clerk-Blankenburg K.P."/>
            <person name="Cree A."/>
            <person name="Dao M."/>
            <person name="Davis C."/>
            <person name="Chacko J."/>
            <person name="Dinh H."/>
            <person name="Dugan-Rocha S."/>
            <person name="Fowler G."/>
            <person name="Garner T.T."/>
            <person name="Garnes J."/>
            <person name="Gnirke A."/>
            <person name="Hawes A."/>
            <person name="Hernandez J."/>
            <person name="Hines S."/>
            <person name="Holder M."/>
            <person name="Hume J."/>
            <person name="Jhangiani S.N."/>
            <person name="Joshi V."/>
            <person name="Khan Z.M."/>
            <person name="Jackson L."/>
            <person name="Kovar C."/>
            <person name="Kowis A."/>
            <person name="Lee S."/>
            <person name="Lewis L.R."/>
            <person name="Margolis J."/>
            <person name="Morgan M."/>
            <person name="Nazareth L.V."/>
            <person name="Nguyen N."/>
            <person name="Okwuonu G."/>
            <person name="Parker D."/>
            <person name="Richards S."/>
            <person name="Ruiz S.J."/>
            <person name="Santibanez J."/>
            <person name="Savard J."/>
            <person name="Scherer S.E."/>
            <person name="Schneider B."/>
            <person name="Sodergren E."/>
            <person name="Tautz D."/>
            <person name="Vattahil S."/>
            <person name="Villasana D."/>
            <person name="White C.S."/>
            <person name="Wright R."/>
            <person name="Park Y."/>
            <person name="Beeman R.W."/>
            <person name="Lord J."/>
            <person name="Oppert B."/>
            <person name="Lorenzen M."/>
            <person name="Brown S."/>
            <person name="Wang L."/>
            <person name="Savard J."/>
            <person name="Tautz D."/>
            <person name="Richards S."/>
            <person name="Weinstock G."/>
            <person name="Gibbs R.A."/>
            <person name="Liu Y."/>
            <person name="Worley K."/>
            <person name="Weinstock G."/>
            <person name="Elsik C.G."/>
            <person name="Reese J.T."/>
            <person name="Elhaik E."/>
            <person name="Landan G."/>
            <person name="Graur D."/>
            <person name="Arensburger P."/>
            <person name="Atkinson P."/>
            <person name="Beeman R.W."/>
            <person name="Beidler J."/>
            <person name="Brown S.J."/>
            <person name="Demuth J.P."/>
            <person name="Drury D.W."/>
            <person name="Du Y.Z."/>
            <person name="Fujiwara H."/>
            <person name="Lorenzen M."/>
            <person name="Maselli V."/>
            <person name="Osanai M."/>
            <person name="Park Y."/>
            <person name="Robertson H.M."/>
            <person name="Tu Z."/>
            <person name="Wang J.J."/>
            <person name="Wang S."/>
            <person name="Richards S."/>
            <person name="Song H."/>
            <person name="Zhang L."/>
            <person name="Sodergren E."/>
            <person name="Werner D."/>
            <person name="Stanke M."/>
            <person name="Morgenstern B."/>
            <person name="Solovyev V."/>
            <person name="Kosarev P."/>
            <person name="Brown G."/>
            <person name="Chen H.C."/>
            <person name="Ermolaeva O."/>
            <person name="Hlavina W."/>
            <person name="Kapustin Y."/>
            <person name="Kiryutin B."/>
            <person name="Kitts P."/>
            <person name="Maglott D."/>
            <person name="Pruitt K."/>
            <person name="Sapojnikov V."/>
            <person name="Souvorov A."/>
            <person name="Mackey A.J."/>
            <person name="Waterhouse R.M."/>
            <person name="Wyder S."/>
            <person name="Zdobnov E.M."/>
            <person name="Zdobnov E.M."/>
            <person name="Wyder S."/>
            <person name="Kriventseva E.V."/>
            <person name="Kadowaki T."/>
            <person name="Bork P."/>
            <person name="Aranda M."/>
            <person name="Bao R."/>
            <person name="Beermann A."/>
            <person name="Berns N."/>
            <person name="Bolognesi R."/>
            <person name="Bonneton F."/>
            <person name="Bopp D."/>
            <person name="Brown S.J."/>
            <person name="Bucher G."/>
            <person name="Butts T."/>
            <person name="Chaumot A."/>
            <person name="Denell R.E."/>
            <person name="Ferrier D.E."/>
            <person name="Friedrich M."/>
            <person name="Gordon C.M."/>
            <person name="Jindra M."/>
            <person name="Klingler M."/>
            <person name="Lan Q."/>
            <person name="Lattorff H.M."/>
            <person name="Laudet V."/>
            <person name="von Levetsow C."/>
            <person name="Liu Z."/>
            <person name="Lutz R."/>
            <person name="Lynch J.A."/>
            <person name="da Fonseca R.N."/>
            <person name="Posnien N."/>
            <person name="Reuter R."/>
            <person name="Roth S."/>
            <person name="Savard J."/>
            <person name="Schinko J.B."/>
            <person name="Schmitt C."/>
            <person name="Schoppmeier M."/>
            <person name="Schroder R."/>
            <person name="Shippy T.D."/>
            <person name="Simonnet F."/>
            <person name="Marques-Souza H."/>
            <person name="Tautz D."/>
            <person name="Tomoyasu Y."/>
            <person name="Trauner J."/>
            <person name="Van der Zee M."/>
            <person name="Vervoort M."/>
            <person name="Wittkopp N."/>
            <person name="Wimmer E.A."/>
            <person name="Yang X."/>
            <person name="Jones A.K."/>
            <person name="Sattelle D.B."/>
            <person name="Ebert P.R."/>
            <person name="Nelson D."/>
            <person name="Scott J.G."/>
            <person name="Beeman R.W."/>
            <person name="Muthukrishnan S."/>
            <person name="Kramer K.J."/>
            <person name="Arakane Y."/>
            <person name="Beeman R.W."/>
            <person name="Zhu Q."/>
            <person name="Hogenkamp D."/>
            <person name="Dixit R."/>
            <person name="Oppert B."/>
            <person name="Jiang H."/>
            <person name="Zou Z."/>
            <person name="Marshall J."/>
            <person name="Elpidina E."/>
            <person name="Vinokurov K."/>
            <person name="Oppert C."/>
            <person name="Zou Z."/>
            <person name="Evans J."/>
            <person name="Lu Z."/>
            <person name="Zhao P."/>
            <person name="Sumathipala N."/>
            <person name="Altincicek B."/>
            <person name="Vilcinskas A."/>
            <person name="Williams M."/>
            <person name="Hultmark D."/>
            <person name="Hetru C."/>
            <person name="Jiang H."/>
            <person name="Grimmelikhuijzen C.J."/>
            <person name="Hauser F."/>
            <person name="Cazzamali G."/>
            <person name="Williamson M."/>
            <person name="Park Y."/>
            <person name="Li B."/>
            <person name="Tanaka Y."/>
            <person name="Predel R."/>
            <person name="Neupert S."/>
            <person name="Schachtner J."/>
            <person name="Verleyen P."/>
            <person name="Raible F."/>
            <person name="Bork P."/>
            <person name="Friedrich M."/>
            <person name="Walden K.K."/>
            <person name="Robertson H.M."/>
            <person name="Angeli S."/>
            <person name="Foret S."/>
            <person name="Bucher G."/>
            <person name="Schuetz S."/>
            <person name="Maleszka R."/>
            <person name="Wimmer E.A."/>
            <person name="Beeman R.W."/>
            <person name="Lorenzen M."/>
            <person name="Tomoyasu Y."/>
            <person name="Miller S.C."/>
            <person name="Grossmann D."/>
            <person name="Bucher G."/>
        </authorList>
    </citation>
    <scope>NUCLEOTIDE SEQUENCE [LARGE SCALE GENOMIC DNA]</scope>
    <source>
        <strain evidence="11 12">Georgia GA2</strain>
    </source>
</reference>
<feature type="transmembrane region" description="Helical" evidence="10">
    <location>
        <begin position="518"/>
        <end position="540"/>
    </location>
</feature>
<evidence type="ECO:0000256" key="1">
    <source>
        <dbReference type="ARBA" id="ARBA00004651"/>
    </source>
</evidence>
<feature type="transmembrane region" description="Helical" evidence="10">
    <location>
        <begin position="740"/>
        <end position="762"/>
    </location>
</feature>
<dbReference type="Proteomes" id="UP000007266">
    <property type="component" value="Linkage group 8"/>
</dbReference>
<keyword evidence="7 10" id="KW-0472">Membrane</keyword>
<feature type="transmembrane region" description="Helical" evidence="10">
    <location>
        <begin position="686"/>
        <end position="703"/>
    </location>
</feature>
<evidence type="ECO:0000256" key="5">
    <source>
        <dbReference type="ARBA" id="ARBA00022725"/>
    </source>
</evidence>
<sequence length="993" mass="115862">MSNFSWKAAVETNITTLKILGLWPKGDETYKLNFYTLYAVFGVIGLLCAHSFVQIFNIYFIVDDLEAFTSSIFVTLSCLGTVAKTYYLLQNMQMLKELFISINKDIFQPKNNKQILLVEPSIKFWQRFYLIFRVLCYCTTFFWSSYPILDKWTKDHRLPFLAWYPYDSTKSPFYELTYIHQVVSIWYLVSASLNIDMLIAALNMFVGAQCDLLCDNLRNIGQNSKEIGKNLVKCIEHHREILSSQFYSFICYGSSIITEMFIYCWFGNEVEIKSNAIPYAPFESEWIGVPIEVQKNLIIFTIRAQRPLKMSALNLFYLSLDTFKAVIITKTKMRSFDWKKTIKINIITLQAVGFWPKGDDSFKFNLYGLWTAISFTCIIFCHNFFQAVSIYFILNDLKAVTAVIFLNLSELLGILKSYYLIKNMPKLKQLMITLNKPLFQPKNERQIKLIEPNLKFWKQMYNLYWVMSSGALFFWATFPIFDNSIKDHRLPFIAWFPFDTTVSPFYEIAYVHQVVGIIFVAISTVGVDTLIAALSMYIGAQIDLLCDNLRHLTGPNFNNELLNCIHHHKTILRFANNSNEFFNWIAFFQFFISATSIGITLFQMTVLAILKMNKLQKFDWKATIRPNIAFLHYLGIWPEGEEYYKLNFYTLKTILYIIILVISTIVFQVINIFFTLDDLTSLTANIYVLLTEILYFIKLCFLVKNMPALKLLMKTLDHKLFQPKANQIVIIQPLLNFWKLIFLAFVITCSFTVLFWAIFPILDSSEEEKRLPLLAWYPYDTKISPNYELTYLHQVASYIYICYSHLNIDTFITALNTYIQCQFDILCDNLKNIKSDTKNVDTKLAKCIKHHLLILMFANTSNEFFSWIIFFQFTSSAAITGMTLFQLTVVKPFTTEFYNFMAYVTAEVVQIFMYCWFGNEVQVKSSNIPYAAFGSDWTEFSPNKQKSLLFLITRSQKSVKMSAFNVFDLTTDSFVKILKSAWSYFALLNQVNS</sequence>
<feature type="transmembrane region" description="Helical" evidence="10">
    <location>
        <begin position="399"/>
        <end position="421"/>
    </location>
</feature>
<dbReference type="GO" id="GO:0050911">
    <property type="term" value="P:detection of chemical stimulus involved in sensory perception of smell"/>
    <property type="evidence" value="ECO:0000318"/>
    <property type="project" value="GO_Central"/>
</dbReference>
<dbReference type="Pfam" id="PF02949">
    <property type="entry name" value="7tm_6"/>
    <property type="match status" value="4"/>
</dbReference>
<evidence type="ECO:0000256" key="6">
    <source>
        <dbReference type="ARBA" id="ARBA00022989"/>
    </source>
</evidence>
<feature type="transmembrane region" description="Helical" evidence="10">
    <location>
        <begin position="584"/>
        <end position="610"/>
    </location>
</feature>
<protein>
    <recommendedName>
        <fullName evidence="13">7tm 6 domain containing protein</fullName>
    </recommendedName>
</protein>
<evidence type="ECO:0000256" key="2">
    <source>
        <dbReference type="ARBA" id="ARBA00022475"/>
    </source>
</evidence>
<feature type="transmembrane region" description="Helical" evidence="10">
    <location>
        <begin position="35"/>
        <end position="62"/>
    </location>
</feature>
<evidence type="ECO:0000256" key="9">
    <source>
        <dbReference type="ARBA" id="ARBA00023224"/>
    </source>
</evidence>
<feature type="transmembrane region" description="Helical" evidence="10">
    <location>
        <begin position="367"/>
        <end position="393"/>
    </location>
</feature>
<dbReference type="InParanoid" id="A0A139WD68"/>
<evidence type="ECO:0000256" key="3">
    <source>
        <dbReference type="ARBA" id="ARBA00022606"/>
    </source>
</evidence>
<keyword evidence="5" id="KW-0552">Olfaction</keyword>
<keyword evidence="12" id="KW-1185">Reference proteome</keyword>
<keyword evidence="9" id="KW-0807">Transducer</keyword>
<dbReference type="AlphaFoldDB" id="A0A139WD68"/>
<keyword evidence="6 10" id="KW-1133">Transmembrane helix</keyword>
<feature type="transmembrane region" description="Helical" evidence="10">
    <location>
        <begin position="130"/>
        <end position="149"/>
    </location>
</feature>
<evidence type="ECO:0000256" key="4">
    <source>
        <dbReference type="ARBA" id="ARBA00022692"/>
    </source>
</evidence>
<evidence type="ECO:0000256" key="7">
    <source>
        <dbReference type="ARBA" id="ARBA00023136"/>
    </source>
</evidence>
<evidence type="ECO:0000256" key="10">
    <source>
        <dbReference type="SAM" id="Phobius"/>
    </source>
</evidence>
<proteinExistence type="predicted"/>
<feature type="transmembrane region" description="Helical" evidence="10">
    <location>
        <begin position="463"/>
        <end position="481"/>
    </location>
</feature>
<gene>
    <name evidence="11" type="primary">AUGUSTUS-3.0.2_34088</name>
    <name evidence="11" type="ORF">TcasGA2_TC034088</name>
</gene>
<feature type="transmembrane region" description="Helical" evidence="10">
    <location>
        <begin position="185"/>
        <end position="208"/>
    </location>
</feature>